<gene>
    <name evidence="3" type="ORF">UFOPK2958_00841</name>
</gene>
<accession>A0A6J6WRL3</accession>
<keyword evidence="2" id="KW-0472">Membrane</keyword>
<keyword evidence="2" id="KW-0812">Transmembrane</keyword>
<evidence type="ECO:0000256" key="2">
    <source>
        <dbReference type="SAM" id="Phobius"/>
    </source>
</evidence>
<evidence type="ECO:0000313" key="3">
    <source>
        <dbReference type="EMBL" id="CAB4786125.1"/>
    </source>
</evidence>
<dbReference type="EMBL" id="CAFAAB010000087">
    <property type="protein sequence ID" value="CAB4786125.1"/>
    <property type="molecule type" value="Genomic_DNA"/>
</dbReference>
<sequence>MAKSNSGKWVSRVGAAGGGKAYQKSRPMNYYGAITLIVVLGLLTVVYSRYEYQNPASAEAPAIGTTWFAAFNGEACGTTMPALVADADTATNGLLVTQKNVLVISPKVAEEAGRNATLAKFMDQHSGLSYANNTVKFPVPTEWIPSPAEYKDGSKCPKGSKYAGQVGHFGIAYWSQFGQKDPVITTNPASVKFTDLMRITFFFAPDGVKPSQPSTETLAYMVQLQQATNGSGTTTTIPGSLVTSTTVVNIPTTTVPSTSTSSSTVPSTTVAPASTTTTVK</sequence>
<proteinExistence type="predicted"/>
<keyword evidence="2" id="KW-1133">Transmembrane helix</keyword>
<name>A0A6J6WRL3_9ZZZZ</name>
<reference evidence="3" key="1">
    <citation type="submission" date="2020-05" db="EMBL/GenBank/DDBJ databases">
        <authorList>
            <person name="Chiriac C."/>
            <person name="Salcher M."/>
            <person name="Ghai R."/>
            <person name="Kavagutti S V."/>
        </authorList>
    </citation>
    <scope>NUCLEOTIDE SEQUENCE</scope>
</reference>
<dbReference type="AlphaFoldDB" id="A0A6J6WRL3"/>
<feature type="region of interest" description="Disordered" evidence="1">
    <location>
        <begin position="254"/>
        <end position="280"/>
    </location>
</feature>
<protein>
    <submittedName>
        <fullName evidence="3">Unannotated protein</fullName>
    </submittedName>
</protein>
<organism evidence="3">
    <name type="scientific">freshwater metagenome</name>
    <dbReference type="NCBI Taxonomy" id="449393"/>
    <lineage>
        <taxon>unclassified sequences</taxon>
        <taxon>metagenomes</taxon>
        <taxon>ecological metagenomes</taxon>
    </lineage>
</organism>
<feature type="transmembrane region" description="Helical" evidence="2">
    <location>
        <begin position="30"/>
        <end position="50"/>
    </location>
</feature>
<evidence type="ECO:0000256" key="1">
    <source>
        <dbReference type="SAM" id="MobiDB-lite"/>
    </source>
</evidence>